<dbReference type="Proteomes" id="UP001152797">
    <property type="component" value="Unassembled WGS sequence"/>
</dbReference>
<protein>
    <submittedName>
        <fullName evidence="5">Protein MEI2-like 3</fullName>
    </submittedName>
</protein>
<dbReference type="InterPro" id="IPR007201">
    <property type="entry name" value="Mei2-like_Rrm_C"/>
</dbReference>
<feature type="compositionally biased region" description="Low complexity" evidence="2">
    <location>
        <begin position="501"/>
        <end position="512"/>
    </location>
</feature>
<organism evidence="4">
    <name type="scientific">Cladocopium goreaui</name>
    <dbReference type="NCBI Taxonomy" id="2562237"/>
    <lineage>
        <taxon>Eukaryota</taxon>
        <taxon>Sar</taxon>
        <taxon>Alveolata</taxon>
        <taxon>Dinophyceae</taxon>
        <taxon>Suessiales</taxon>
        <taxon>Symbiodiniaceae</taxon>
        <taxon>Cladocopium</taxon>
    </lineage>
</organism>
<gene>
    <name evidence="4" type="ORF">C1SCF055_LOCUS12499</name>
</gene>
<feature type="compositionally biased region" description="Basic and acidic residues" evidence="2">
    <location>
        <begin position="468"/>
        <end position="483"/>
    </location>
</feature>
<feature type="domain" description="RRM" evidence="3">
    <location>
        <begin position="667"/>
        <end position="754"/>
    </location>
</feature>
<dbReference type="AlphaFoldDB" id="A0A9P1FPQ1"/>
<dbReference type="InterPro" id="IPR012677">
    <property type="entry name" value="Nucleotide-bd_a/b_plait_sf"/>
</dbReference>
<evidence type="ECO:0000259" key="3">
    <source>
        <dbReference type="PROSITE" id="PS50102"/>
    </source>
</evidence>
<keyword evidence="6" id="KW-1185">Reference proteome</keyword>
<feature type="region of interest" description="Disordered" evidence="2">
    <location>
        <begin position="421"/>
        <end position="533"/>
    </location>
</feature>
<dbReference type="GO" id="GO:0003723">
    <property type="term" value="F:RNA binding"/>
    <property type="evidence" value="ECO:0007669"/>
    <property type="project" value="UniProtKB-UniRule"/>
</dbReference>
<keyword evidence="1" id="KW-0694">RNA-binding</keyword>
<dbReference type="SUPFAM" id="SSF54928">
    <property type="entry name" value="RNA-binding domain, RBD"/>
    <property type="match status" value="1"/>
</dbReference>
<feature type="compositionally biased region" description="Polar residues" evidence="2">
    <location>
        <begin position="513"/>
        <end position="533"/>
    </location>
</feature>
<feature type="region of interest" description="Disordered" evidence="2">
    <location>
        <begin position="145"/>
        <end position="183"/>
    </location>
</feature>
<evidence type="ECO:0000313" key="6">
    <source>
        <dbReference type="Proteomes" id="UP001152797"/>
    </source>
</evidence>
<evidence type="ECO:0000313" key="4">
    <source>
        <dbReference type="EMBL" id="CAI3985009.1"/>
    </source>
</evidence>
<evidence type="ECO:0000256" key="1">
    <source>
        <dbReference type="PROSITE-ProRule" id="PRU00176"/>
    </source>
</evidence>
<dbReference type="EMBL" id="CAMXCT010000945">
    <property type="protein sequence ID" value="CAI3985009.1"/>
    <property type="molecule type" value="Genomic_DNA"/>
</dbReference>
<evidence type="ECO:0000313" key="5">
    <source>
        <dbReference type="EMBL" id="CAL4772321.1"/>
    </source>
</evidence>
<dbReference type="CDD" id="cd12277">
    <property type="entry name" value="RRM3_MEI2_EAR1_like"/>
    <property type="match status" value="1"/>
</dbReference>
<feature type="region of interest" description="Disordered" evidence="2">
    <location>
        <begin position="596"/>
        <end position="621"/>
    </location>
</feature>
<reference evidence="4" key="1">
    <citation type="submission" date="2022-10" db="EMBL/GenBank/DDBJ databases">
        <authorList>
            <person name="Chen Y."/>
            <person name="Dougan E. K."/>
            <person name="Chan C."/>
            <person name="Rhodes N."/>
            <person name="Thang M."/>
        </authorList>
    </citation>
    <scope>NUCLEOTIDE SEQUENCE</scope>
</reference>
<dbReference type="Gene3D" id="3.30.70.330">
    <property type="match status" value="1"/>
</dbReference>
<dbReference type="EMBL" id="CAMXCT030000945">
    <property type="protein sequence ID" value="CAL4772321.1"/>
    <property type="molecule type" value="Genomic_DNA"/>
</dbReference>
<accession>A0A9P1FPQ1</accession>
<comment type="caution">
    <text evidence="4">The sequence shown here is derived from an EMBL/GenBank/DDBJ whole genome shotgun (WGS) entry which is preliminary data.</text>
</comment>
<dbReference type="PROSITE" id="PS50102">
    <property type="entry name" value="RRM"/>
    <property type="match status" value="1"/>
</dbReference>
<feature type="compositionally biased region" description="Basic and acidic residues" evidence="2">
    <location>
        <begin position="438"/>
        <end position="456"/>
    </location>
</feature>
<feature type="compositionally biased region" description="Basic and acidic residues" evidence="2">
    <location>
        <begin position="396"/>
        <end position="406"/>
    </location>
</feature>
<sequence>MFAFKLESNAAKSTTGQEQSFLALEKHEQELLQGQWDAGQFGVATVIGCKVSYSNLDQQFDLFRTKDDNLLVLGEYRASLHKCDIYWRIPGDPSEEIVHWAKLEMTDKVEVPDSDDNQETNHGTEISTGTGTFLLEHEVSAMQAPEKTNMHPQTAIGGDDQSPRPKRQKKTIVNAPKDLPGDNFQYFRPVSDGQHGHQIARGSVTSALKPLLAPPEEKRTCAVCCALMYPAIELKHAALEHLVCDVCACPALEGSGHEFWVCGDDLDELSCWTKTLMECTDMPPSESSWAREANCDVVCCTYSVCISCLQLPHSDRQPRRLRRRLGVVCCNICVTSTVSVLWLKPLTFGKRLWQSTLCCSKMMKVSVTVKNTFVHCAFDEETDGTEVSSRGCSRSKSMERMTNHDDKAAVQMSKLGKILQDDKEAVRSARAPISASPKEADVEPMKDAPPPKDASPKRPPSPEQLMQLRDKLDDKLDRTRKWSSETGSTAVPGEDTEIRPSLSNSSVSTMTSFEANRSRASSNDTSNGSISTQTDEFKQETVQMTMNIEEEPYRPNPWHSTWSYGQYHETAKWKPKRNHDFASKPNYAYNKSQRWDSWGQDSSSGESMMGSTFTTPTPSPKFTKDMMHGQWGMNKDKRNLPRDSRHNRVPRNVNLQEEYQSKEKEVTTLMIRNIPNRYTQRELISELEDLGFAGTFDFLYSPLDKGTMSNVGYAFVNFKSHEYASKCIEAFHNYRFKRHRKTSGKVAAVSAAHLQGLEANLAHYEKTAVNTAKMKQRRPVVLANISSLTA</sequence>
<dbReference type="InterPro" id="IPR035979">
    <property type="entry name" value="RBD_domain_sf"/>
</dbReference>
<dbReference type="EMBL" id="CAMXCT020000945">
    <property type="protein sequence ID" value="CAL1138384.1"/>
    <property type="molecule type" value="Genomic_DNA"/>
</dbReference>
<name>A0A9P1FPQ1_9DINO</name>
<proteinExistence type="predicted"/>
<evidence type="ECO:0000256" key="2">
    <source>
        <dbReference type="SAM" id="MobiDB-lite"/>
    </source>
</evidence>
<feature type="compositionally biased region" description="Polar residues" evidence="2">
    <location>
        <begin position="599"/>
        <end position="610"/>
    </location>
</feature>
<dbReference type="OrthoDB" id="417481at2759"/>
<reference evidence="5 6" key="2">
    <citation type="submission" date="2024-05" db="EMBL/GenBank/DDBJ databases">
        <authorList>
            <person name="Chen Y."/>
            <person name="Shah S."/>
            <person name="Dougan E. K."/>
            <person name="Thang M."/>
            <person name="Chan C."/>
        </authorList>
    </citation>
    <scope>NUCLEOTIDE SEQUENCE [LARGE SCALE GENOMIC DNA]</scope>
</reference>
<dbReference type="SMART" id="SM00360">
    <property type="entry name" value="RRM"/>
    <property type="match status" value="1"/>
</dbReference>
<dbReference type="InterPro" id="IPR000504">
    <property type="entry name" value="RRM_dom"/>
</dbReference>
<feature type="region of interest" description="Disordered" evidence="2">
    <location>
        <begin position="387"/>
        <end position="406"/>
    </location>
</feature>
<dbReference type="Pfam" id="PF04059">
    <property type="entry name" value="RRM_2"/>
    <property type="match status" value="1"/>
</dbReference>